<evidence type="ECO:0000313" key="1">
    <source>
        <dbReference type="EMBL" id="JAH40130.1"/>
    </source>
</evidence>
<organism evidence="1">
    <name type="scientific">Anguilla anguilla</name>
    <name type="common">European freshwater eel</name>
    <name type="synonym">Muraena anguilla</name>
    <dbReference type="NCBI Taxonomy" id="7936"/>
    <lineage>
        <taxon>Eukaryota</taxon>
        <taxon>Metazoa</taxon>
        <taxon>Chordata</taxon>
        <taxon>Craniata</taxon>
        <taxon>Vertebrata</taxon>
        <taxon>Euteleostomi</taxon>
        <taxon>Actinopterygii</taxon>
        <taxon>Neopterygii</taxon>
        <taxon>Teleostei</taxon>
        <taxon>Anguilliformes</taxon>
        <taxon>Anguillidae</taxon>
        <taxon>Anguilla</taxon>
    </lineage>
</organism>
<dbReference type="EMBL" id="GBXM01068447">
    <property type="protein sequence ID" value="JAH40130.1"/>
    <property type="molecule type" value="Transcribed_RNA"/>
</dbReference>
<protein>
    <submittedName>
        <fullName evidence="1">Uncharacterized protein</fullName>
    </submittedName>
</protein>
<dbReference type="EMBL" id="GBXM01073927">
    <property type="protein sequence ID" value="JAH34650.1"/>
    <property type="molecule type" value="Transcribed_RNA"/>
</dbReference>
<proteinExistence type="predicted"/>
<reference evidence="1" key="2">
    <citation type="journal article" date="2015" name="Fish Shellfish Immunol.">
        <title>Early steps in the European eel (Anguilla anguilla)-Vibrio vulnificus interaction in the gills: Role of the RtxA13 toxin.</title>
        <authorList>
            <person name="Callol A."/>
            <person name="Pajuelo D."/>
            <person name="Ebbesson L."/>
            <person name="Teles M."/>
            <person name="MacKenzie S."/>
            <person name="Amaro C."/>
        </authorList>
    </citation>
    <scope>NUCLEOTIDE SEQUENCE</scope>
</reference>
<accession>A0A0E9SHH0</accession>
<name>A0A0E9SHH0_ANGAN</name>
<reference evidence="1" key="1">
    <citation type="submission" date="2014-11" db="EMBL/GenBank/DDBJ databases">
        <authorList>
            <person name="Amaro Gonzalez C."/>
        </authorList>
    </citation>
    <scope>NUCLEOTIDE SEQUENCE</scope>
</reference>
<sequence>MLCDIPICCVKRKTL</sequence>